<name>A0ABM6K346_PANSE</name>
<keyword evidence="2" id="KW-1185">Reference proteome</keyword>
<reference evidence="1 2" key="1">
    <citation type="submission" date="2016-10" db="EMBL/GenBank/DDBJ databases">
        <title>Complete Genome Assembly of Pantoea stewartii subsp. stewartii DC283, a Corn Pathogen.</title>
        <authorList>
            <person name="Duong D.A."/>
            <person name="Stevens A.M."/>
            <person name="Jensen R.V."/>
        </authorList>
    </citation>
    <scope>NUCLEOTIDE SEQUENCE [LARGE SCALE GENOMIC DNA]</scope>
    <source>
        <strain evidence="1 2">DC283</strain>
    </source>
</reference>
<evidence type="ECO:0000313" key="2">
    <source>
        <dbReference type="Proteomes" id="UP000192380"/>
    </source>
</evidence>
<evidence type="ECO:0000313" key="1">
    <source>
        <dbReference type="EMBL" id="ARF48854.1"/>
    </source>
</evidence>
<organism evidence="1 2">
    <name type="scientific">Pantoea stewartii subsp. stewartii DC283</name>
    <dbReference type="NCBI Taxonomy" id="660596"/>
    <lineage>
        <taxon>Bacteria</taxon>
        <taxon>Pseudomonadati</taxon>
        <taxon>Pseudomonadota</taxon>
        <taxon>Gammaproteobacteria</taxon>
        <taxon>Enterobacterales</taxon>
        <taxon>Erwiniaceae</taxon>
        <taxon>Pantoea</taxon>
    </lineage>
</organism>
<protein>
    <submittedName>
        <fullName evidence="1">Uncharacterized protein</fullName>
    </submittedName>
</protein>
<dbReference type="EMBL" id="CP017581">
    <property type="protein sequence ID" value="ARF48854.1"/>
    <property type="molecule type" value="Genomic_DNA"/>
</dbReference>
<sequence>MQTLHRRQCRIPAYRLNIFMFIVLADEQKAMVTNVRHLANKVLCYIKDKQESFDNDELVVVSVADSGEGK</sequence>
<dbReference type="Proteomes" id="UP000192380">
    <property type="component" value="Chromosome"/>
</dbReference>
<proteinExistence type="predicted"/>
<accession>A0ABM6K346</accession>
<gene>
    <name evidence="1" type="ORF">DSJ_05570</name>
</gene>
<dbReference type="RefSeq" id="WP_044241226.1">
    <property type="nucleotide sequence ID" value="NZ_AHIE01000001.1"/>
</dbReference>